<dbReference type="SMART" id="SM00421">
    <property type="entry name" value="HTH_LUXR"/>
    <property type="match status" value="1"/>
</dbReference>
<keyword evidence="2" id="KW-0238">DNA-binding</keyword>
<dbReference type="CDD" id="cd17535">
    <property type="entry name" value="REC_NarL-like"/>
    <property type="match status" value="1"/>
</dbReference>
<dbReference type="SUPFAM" id="SSF46894">
    <property type="entry name" value="C-terminal effector domain of the bipartite response regulators"/>
    <property type="match status" value="1"/>
</dbReference>
<organism evidence="6 7">
    <name type="scientific">Tichowtungia aerotolerans</name>
    <dbReference type="NCBI Taxonomy" id="2697043"/>
    <lineage>
        <taxon>Bacteria</taxon>
        <taxon>Pseudomonadati</taxon>
        <taxon>Kiritimatiellota</taxon>
        <taxon>Tichowtungiia</taxon>
        <taxon>Tichowtungiales</taxon>
        <taxon>Tichowtungiaceae</taxon>
        <taxon>Tichowtungia</taxon>
    </lineage>
</organism>
<dbReference type="Pfam" id="PF00196">
    <property type="entry name" value="GerE"/>
    <property type="match status" value="1"/>
</dbReference>
<keyword evidence="7" id="KW-1185">Reference proteome</keyword>
<dbReference type="InterPro" id="IPR039420">
    <property type="entry name" value="WalR-like"/>
</dbReference>
<dbReference type="Gene3D" id="3.40.50.2300">
    <property type="match status" value="1"/>
</dbReference>
<dbReference type="PANTHER" id="PTHR43214:SF42">
    <property type="entry name" value="TRANSCRIPTIONAL REGULATORY PROTEIN DESR"/>
    <property type="match status" value="1"/>
</dbReference>
<evidence type="ECO:0000256" key="3">
    <source>
        <dbReference type="PROSITE-ProRule" id="PRU00169"/>
    </source>
</evidence>
<protein>
    <submittedName>
        <fullName evidence="6">Response regulator</fullName>
    </submittedName>
</protein>
<dbReference type="PRINTS" id="PR00038">
    <property type="entry name" value="HTHLUXR"/>
</dbReference>
<evidence type="ECO:0000313" key="7">
    <source>
        <dbReference type="Proteomes" id="UP000464954"/>
    </source>
</evidence>
<dbReference type="GO" id="GO:0000160">
    <property type="term" value="P:phosphorelay signal transduction system"/>
    <property type="evidence" value="ECO:0007669"/>
    <property type="project" value="InterPro"/>
</dbReference>
<dbReference type="KEGG" id="taer:GT409_13080"/>
<dbReference type="EMBL" id="CP047593">
    <property type="protein sequence ID" value="QHI70335.1"/>
    <property type="molecule type" value="Genomic_DNA"/>
</dbReference>
<dbReference type="GO" id="GO:0003677">
    <property type="term" value="F:DNA binding"/>
    <property type="evidence" value="ECO:0007669"/>
    <property type="project" value="UniProtKB-KW"/>
</dbReference>
<dbReference type="InterPro" id="IPR000792">
    <property type="entry name" value="Tscrpt_reg_LuxR_C"/>
</dbReference>
<dbReference type="InterPro" id="IPR011006">
    <property type="entry name" value="CheY-like_superfamily"/>
</dbReference>
<dbReference type="CDD" id="cd06170">
    <property type="entry name" value="LuxR_C_like"/>
    <property type="match status" value="1"/>
</dbReference>
<evidence type="ECO:0000313" key="6">
    <source>
        <dbReference type="EMBL" id="QHI70335.1"/>
    </source>
</evidence>
<keyword evidence="1 3" id="KW-0597">Phosphoprotein</keyword>
<dbReference type="SMART" id="SM00448">
    <property type="entry name" value="REC"/>
    <property type="match status" value="1"/>
</dbReference>
<sequence>MIPITLWIVEDDTTYRRTLQRLLNRTGHITCSRIFPSCIEFLDAIQTNPQPDLVLMDLGLPGMGGVEGIQQLKVLAPDVTVIVLTVSAEKKKVLQALDAGAAGYLLKESSGPEIVNGLQQVFYGGAALSPSVAKIVVEELRNPAPADMFDLSVREIEVLEKLAAGLAVKEIASALNISVATARFHLTNIYRKLQVPSQTGAVAKALRAGII</sequence>
<dbReference type="RefSeq" id="WP_160629512.1">
    <property type="nucleotide sequence ID" value="NZ_CP047593.1"/>
</dbReference>
<dbReference type="Pfam" id="PF00072">
    <property type="entry name" value="Response_reg"/>
    <property type="match status" value="1"/>
</dbReference>
<name>A0A6P1MGX5_9BACT</name>
<dbReference type="InterPro" id="IPR016032">
    <property type="entry name" value="Sig_transdc_resp-reg_C-effctor"/>
</dbReference>
<reference evidence="6 7" key="1">
    <citation type="submission" date="2020-01" db="EMBL/GenBank/DDBJ databases">
        <title>Ponticoccus aerotolerans gen. nov., sp. nov., an anaerobic bacterium and proposal of Ponticoccusceae fam. nov., Ponticoccusles ord. nov. and Ponticoccuse classis nov. in the phylum Kiritimatiellaeota.</title>
        <authorList>
            <person name="Zhou L.Y."/>
            <person name="Du Z.J."/>
        </authorList>
    </citation>
    <scope>NUCLEOTIDE SEQUENCE [LARGE SCALE GENOMIC DNA]</scope>
    <source>
        <strain evidence="6 7">S-5007</strain>
    </source>
</reference>
<dbReference type="Proteomes" id="UP000464954">
    <property type="component" value="Chromosome"/>
</dbReference>
<accession>A0A6P1MGX5</accession>
<dbReference type="InterPro" id="IPR001789">
    <property type="entry name" value="Sig_transdc_resp-reg_receiver"/>
</dbReference>
<proteinExistence type="predicted"/>
<feature type="domain" description="HTH luxR-type" evidence="4">
    <location>
        <begin position="144"/>
        <end position="209"/>
    </location>
</feature>
<gene>
    <name evidence="6" type="ORF">GT409_13080</name>
</gene>
<dbReference type="AlphaFoldDB" id="A0A6P1MGX5"/>
<dbReference type="SUPFAM" id="SSF52172">
    <property type="entry name" value="CheY-like"/>
    <property type="match status" value="1"/>
</dbReference>
<dbReference type="PROSITE" id="PS50043">
    <property type="entry name" value="HTH_LUXR_2"/>
    <property type="match status" value="1"/>
</dbReference>
<dbReference type="PANTHER" id="PTHR43214">
    <property type="entry name" value="TWO-COMPONENT RESPONSE REGULATOR"/>
    <property type="match status" value="1"/>
</dbReference>
<evidence type="ECO:0000256" key="1">
    <source>
        <dbReference type="ARBA" id="ARBA00022553"/>
    </source>
</evidence>
<feature type="domain" description="Response regulatory" evidence="5">
    <location>
        <begin position="5"/>
        <end position="122"/>
    </location>
</feature>
<dbReference type="InterPro" id="IPR058245">
    <property type="entry name" value="NreC/VraR/RcsB-like_REC"/>
</dbReference>
<evidence type="ECO:0000259" key="5">
    <source>
        <dbReference type="PROSITE" id="PS50110"/>
    </source>
</evidence>
<evidence type="ECO:0000259" key="4">
    <source>
        <dbReference type="PROSITE" id="PS50043"/>
    </source>
</evidence>
<dbReference type="PROSITE" id="PS50110">
    <property type="entry name" value="RESPONSE_REGULATORY"/>
    <property type="match status" value="1"/>
</dbReference>
<feature type="modified residue" description="4-aspartylphosphate" evidence="3">
    <location>
        <position position="57"/>
    </location>
</feature>
<dbReference type="GO" id="GO:0006355">
    <property type="term" value="P:regulation of DNA-templated transcription"/>
    <property type="evidence" value="ECO:0007669"/>
    <property type="project" value="InterPro"/>
</dbReference>
<evidence type="ECO:0000256" key="2">
    <source>
        <dbReference type="ARBA" id="ARBA00023125"/>
    </source>
</evidence>